<dbReference type="Proteomes" id="UP000186781">
    <property type="component" value="Unassembled WGS sequence"/>
</dbReference>
<gene>
    <name evidence="1" type="ORF">BKH13_09095</name>
</gene>
<evidence type="ECO:0000313" key="2">
    <source>
        <dbReference type="Proteomes" id="UP000186781"/>
    </source>
</evidence>
<evidence type="ECO:0000313" key="1">
    <source>
        <dbReference type="EMBL" id="OLO82499.1"/>
    </source>
</evidence>
<keyword evidence="2" id="KW-1185">Reference proteome</keyword>
<reference evidence="1 2" key="1">
    <citation type="submission" date="2016-12" db="EMBL/GenBank/DDBJ databases">
        <title>Genomic comparison of strains in the 'Actinomyces naeslundii' group.</title>
        <authorList>
            <person name="Mughal S.R."/>
            <person name="Do T."/>
            <person name="Gilbert S.C."/>
            <person name="Witherden E.A."/>
            <person name="Didelot X."/>
            <person name="Beighton D."/>
        </authorList>
    </citation>
    <scope>NUCLEOTIDE SEQUENCE [LARGE SCALE GENOMIC DNA]</scope>
    <source>
        <strain evidence="1 2">WE6B-3</strain>
    </source>
</reference>
<protein>
    <submittedName>
        <fullName evidence="1">Uncharacterized protein</fullName>
    </submittedName>
</protein>
<organism evidence="1 2">
    <name type="scientific">Actinomyces naeslundii</name>
    <dbReference type="NCBI Taxonomy" id="1655"/>
    <lineage>
        <taxon>Bacteria</taxon>
        <taxon>Bacillati</taxon>
        <taxon>Actinomycetota</taxon>
        <taxon>Actinomycetes</taxon>
        <taxon>Actinomycetales</taxon>
        <taxon>Actinomycetaceae</taxon>
        <taxon>Actinomyces</taxon>
    </lineage>
</organism>
<accession>A0ABX3EY13</accession>
<proteinExistence type="predicted"/>
<name>A0ABX3EY13_ACTNA</name>
<dbReference type="EMBL" id="MSKX01000024">
    <property type="protein sequence ID" value="OLO82499.1"/>
    <property type="molecule type" value="Genomic_DNA"/>
</dbReference>
<sequence length="83" mass="8784">MVSFSAVGESVSASHNAASFIAPDSRWAMGSTGRETRVPFSMRLVSTSVRSLSEHAPSISFHSRHPSTVGASMSMICRVSGLL</sequence>
<comment type="caution">
    <text evidence="1">The sequence shown here is derived from an EMBL/GenBank/DDBJ whole genome shotgun (WGS) entry which is preliminary data.</text>
</comment>